<keyword evidence="1" id="KW-0472">Membrane</keyword>
<protein>
    <recommendedName>
        <fullName evidence="2">Cyanobacterial TRADD-N associated 2 transmembrane domain-containing protein</fullName>
    </recommendedName>
</protein>
<dbReference type="InterPro" id="IPR048567">
    <property type="entry name" value="CyanoTRADDas_TM"/>
</dbReference>
<reference evidence="3" key="2">
    <citation type="journal article" date="2022" name="Microbiol. Resour. Announc.">
        <title>Metagenome Sequencing to Explore Phylogenomics of Terrestrial Cyanobacteria.</title>
        <authorList>
            <person name="Ward R.D."/>
            <person name="Stajich J.E."/>
            <person name="Johansen J.R."/>
            <person name="Huntemann M."/>
            <person name="Clum A."/>
            <person name="Foster B."/>
            <person name="Foster B."/>
            <person name="Roux S."/>
            <person name="Palaniappan K."/>
            <person name="Varghese N."/>
            <person name="Mukherjee S."/>
            <person name="Reddy T.B.K."/>
            <person name="Daum C."/>
            <person name="Copeland A."/>
            <person name="Chen I.A."/>
            <person name="Ivanova N.N."/>
            <person name="Kyrpides N.C."/>
            <person name="Shapiro N."/>
            <person name="Eloe-Fadrosh E.A."/>
            <person name="Pietrasiak N."/>
        </authorList>
    </citation>
    <scope>NUCLEOTIDE SEQUENCE</scope>
    <source>
        <strain evidence="3">JT2-VF2</strain>
    </source>
</reference>
<gene>
    <name evidence="3" type="ORF">KME32_20910</name>
</gene>
<keyword evidence="1" id="KW-0812">Transmembrane</keyword>
<comment type="caution">
    <text evidence="3">The sequence shown here is derived from an EMBL/GenBank/DDBJ whole genome shotgun (WGS) entry which is preliminary data.</text>
</comment>
<accession>A0A951Q2J7</accession>
<evidence type="ECO:0000313" key="3">
    <source>
        <dbReference type="EMBL" id="MBW4563556.1"/>
    </source>
</evidence>
<dbReference type="EMBL" id="JAHHHN010000014">
    <property type="protein sequence ID" value="MBW4563556.1"/>
    <property type="molecule type" value="Genomic_DNA"/>
</dbReference>
<proteinExistence type="predicted"/>
<reference evidence="3" key="1">
    <citation type="submission" date="2021-05" db="EMBL/GenBank/DDBJ databases">
        <authorList>
            <person name="Pietrasiak N."/>
            <person name="Ward R."/>
            <person name="Stajich J.E."/>
            <person name="Kurbessoian T."/>
        </authorList>
    </citation>
    <scope>NUCLEOTIDE SEQUENCE</scope>
    <source>
        <strain evidence="3">JT2-VF2</strain>
    </source>
</reference>
<name>A0A951Q2J7_9NOST</name>
<evidence type="ECO:0000313" key="4">
    <source>
        <dbReference type="Proteomes" id="UP000715781"/>
    </source>
</evidence>
<dbReference type="AlphaFoldDB" id="A0A951Q2J7"/>
<feature type="domain" description="Cyanobacterial TRADD-N associated 2 transmembrane" evidence="2">
    <location>
        <begin position="35"/>
        <end position="97"/>
    </location>
</feature>
<evidence type="ECO:0000256" key="1">
    <source>
        <dbReference type="SAM" id="Phobius"/>
    </source>
</evidence>
<feature type="transmembrane region" description="Helical" evidence="1">
    <location>
        <begin position="44"/>
        <end position="66"/>
    </location>
</feature>
<organism evidence="3 4">
    <name type="scientific">Mojavia pulchra JT2-VF2</name>
    <dbReference type="NCBI Taxonomy" id="287848"/>
    <lineage>
        <taxon>Bacteria</taxon>
        <taxon>Bacillati</taxon>
        <taxon>Cyanobacteriota</taxon>
        <taxon>Cyanophyceae</taxon>
        <taxon>Nostocales</taxon>
        <taxon>Nostocaceae</taxon>
    </lineage>
</organism>
<dbReference type="Proteomes" id="UP000715781">
    <property type="component" value="Unassembled WGS sequence"/>
</dbReference>
<keyword evidence="1" id="KW-1133">Transmembrane helix</keyword>
<evidence type="ECO:0000259" key="2">
    <source>
        <dbReference type="Pfam" id="PF20712"/>
    </source>
</evidence>
<sequence length="117" mass="13124">MTNINSKTDSRRANFQSSTVKPSYYDEMEWKTYQEHCYQARLSYILSCMAIAASIAMSLLAGFLMLSGNVTQADVTAITGLVSTGLYIPLSRDANRKIERLTKLTKDYRLLRPSGEA</sequence>
<dbReference type="Pfam" id="PF20712">
    <property type="entry name" value="CyanoTRADDas_TM"/>
    <property type="match status" value="1"/>
</dbReference>
<feature type="transmembrane region" description="Helical" evidence="1">
    <location>
        <begin position="72"/>
        <end position="90"/>
    </location>
</feature>